<dbReference type="PROSITE" id="PS00409">
    <property type="entry name" value="PROKAR_NTER_METHYL"/>
    <property type="match status" value="1"/>
</dbReference>
<keyword evidence="5 6" id="KW-0472">Membrane</keyword>
<dbReference type="EMBL" id="CP134880">
    <property type="protein sequence ID" value="WNM28668.1"/>
    <property type="molecule type" value="Genomic_DNA"/>
</dbReference>
<dbReference type="SUPFAM" id="SSF54523">
    <property type="entry name" value="Pili subunits"/>
    <property type="match status" value="1"/>
</dbReference>
<dbReference type="RefSeq" id="WP_313545184.1">
    <property type="nucleotide sequence ID" value="NZ_CP134880.1"/>
</dbReference>
<dbReference type="NCBIfam" id="TIGR02532">
    <property type="entry name" value="IV_pilin_GFxxxE"/>
    <property type="match status" value="1"/>
</dbReference>
<keyword evidence="2" id="KW-0488">Methylation</keyword>
<feature type="transmembrane region" description="Helical" evidence="6">
    <location>
        <begin position="21"/>
        <end position="40"/>
    </location>
</feature>
<dbReference type="PANTHER" id="PTHR30093:SF44">
    <property type="entry name" value="TYPE II SECRETION SYSTEM CORE PROTEIN G"/>
    <property type="match status" value="1"/>
</dbReference>
<keyword evidence="4 6" id="KW-1133">Transmembrane helix</keyword>
<dbReference type="KEGG" id="dcp:RN607_06585"/>
<evidence type="ECO:0000256" key="3">
    <source>
        <dbReference type="ARBA" id="ARBA00022692"/>
    </source>
</evidence>
<comment type="subcellular location">
    <subcellularLocation>
        <location evidence="1">Membrane</location>
        <topology evidence="1">Single-pass membrane protein</topology>
    </subcellularLocation>
</comment>
<dbReference type="AlphaFoldDB" id="A0AA96FEK8"/>
<evidence type="ECO:0000313" key="7">
    <source>
        <dbReference type="EMBL" id="WNM28668.1"/>
    </source>
</evidence>
<accession>A0AA96FEK8</accession>
<dbReference type="GO" id="GO:0016020">
    <property type="term" value="C:membrane"/>
    <property type="evidence" value="ECO:0007669"/>
    <property type="project" value="UniProtKB-SubCell"/>
</dbReference>
<proteinExistence type="predicted"/>
<keyword evidence="3 6" id="KW-0812">Transmembrane</keyword>
<dbReference type="InterPro" id="IPR000983">
    <property type="entry name" value="Bac_GSPG_pilin"/>
</dbReference>
<organism evidence="7">
    <name type="scientific">Demequina capsici</name>
    <dbReference type="NCBI Taxonomy" id="3075620"/>
    <lineage>
        <taxon>Bacteria</taxon>
        <taxon>Bacillati</taxon>
        <taxon>Actinomycetota</taxon>
        <taxon>Actinomycetes</taxon>
        <taxon>Micrococcales</taxon>
        <taxon>Demequinaceae</taxon>
        <taxon>Demequina</taxon>
    </lineage>
</organism>
<dbReference type="PANTHER" id="PTHR30093">
    <property type="entry name" value="GENERAL SECRETION PATHWAY PROTEIN G"/>
    <property type="match status" value="1"/>
</dbReference>
<evidence type="ECO:0000256" key="6">
    <source>
        <dbReference type="SAM" id="Phobius"/>
    </source>
</evidence>
<name>A0AA96FEK8_9MICO</name>
<dbReference type="Gene3D" id="3.30.700.10">
    <property type="entry name" value="Glycoprotein, Type 4 Pilin"/>
    <property type="match status" value="1"/>
</dbReference>
<dbReference type="GO" id="GO:0015627">
    <property type="term" value="C:type II protein secretion system complex"/>
    <property type="evidence" value="ECO:0007669"/>
    <property type="project" value="InterPro"/>
</dbReference>
<protein>
    <submittedName>
        <fullName evidence="7">Prepilin-type N-terminal cleavage/methylation domain-containing protein</fullName>
    </submittedName>
</protein>
<dbReference type="PRINTS" id="PR00813">
    <property type="entry name" value="BCTERIALGSPG"/>
</dbReference>
<reference evidence="7" key="1">
    <citation type="submission" date="2023-09" db="EMBL/GenBank/DDBJ databases">
        <title>Demequina sp. a novel bacteria isolated from Capsicum annuum.</title>
        <authorList>
            <person name="Humaira Z."/>
            <person name="Lee J."/>
            <person name="Cho D."/>
        </authorList>
    </citation>
    <scope>NUCLEOTIDE SEQUENCE</scope>
    <source>
        <strain evidence="7">PMTSA13</strain>
    </source>
</reference>
<evidence type="ECO:0000256" key="5">
    <source>
        <dbReference type="ARBA" id="ARBA00023136"/>
    </source>
</evidence>
<evidence type="ECO:0000256" key="4">
    <source>
        <dbReference type="ARBA" id="ARBA00022989"/>
    </source>
</evidence>
<evidence type="ECO:0000256" key="1">
    <source>
        <dbReference type="ARBA" id="ARBA00004167"/>
    </source>
</evidence>
<dbReference type="InterPro" id="IPR045584">
    <property type="entry name" value="Pilin-like"/>
</dbReference>
<dbReference type="GO" id="GO:0015628">
    <property type="term" value="P:protein secretion by the type II secretion system"/>
    <property type="evidence" value="ECO:0007669"/>
    <property type="project" value="InterPro"/>
</dbReference>
<gene>
    <name evidence="7" type="ORF">RN607_06585</name>
</gene>
<dbReference type="InterPro" id="IPR012902">
    <property type="entry name" value="N_methyl_site"/>
</dbReference>
<evidence type="ECO:0000256" key="2">
    <source>
        <dbReference type="ARBA" id="ARBA00022481"/>
    </source>
</evidence>
<dbReference type="Pfam" id="PF07963">
    <property type="entry name" value="N_methyl"/>
    <property type="match status" value="1"/>
</dbReference>
<dbReference type="Proteomes" id="UP001303408">
    <property type="component" value="Chromosome"/>
</dbReference>
<sequence>MIARIRKSIENKDQGFTLIELLVVMIIIGILAAIAIPIFLNQRKKAEDSAAKADVSTLGKEVATWWVDGTVAPTIAVNANGSYMIGTAGDMTTVGQASNNVVFDGISTLPAGGTMTGTNWCVAVHNDSGDKTTAASGGASYSAAGGLQIGADAAC</sequence>